<dbReference type="AlphaFoldDB" id="A0A4R4WSB1"/>
<name>A0A4R4WSB1_9ACTN</name>
<organism evidence="1 2">
    <name type="scientific">Nonomuraea diastatica</name>
    <dbReference type="NCBI Taxonomy" id="1848329"/>
    <lineage>
        <taxon>Bacteria</taxon>
        <taxon>Bacillati</taxon>
        <taxon>Actinomycetota</taxon>
        <taxon>Actinomycetes</taxon>
        <taxon>Streptosporangiales</taxon>
        <taxon>Streptosporangiaceae</taxon>
        <taxon>Nonomuraea</taxon>
    </lineage>
</organism>
<proteinExistence type="predicted"/>
<dbReference type="EMBL" id="SMKP01000045">
    <property type="protein sequence ID" value="TDD20456.1"/>
    <property type="molecule type" value="Genomic_DNA"/>
</dbReference>
<gene>
    <name evidence="1" type="ORF">E1294_17755</name>
</gene>
<evidence type="ECO:0008006" key="3">
    <source>
        <dbReference type="Google" id="ProtNLM"/>
    </source>
</evidence>
<sequence length="96" mass="10496">MSSSPALPLPSIMRPGSGTLLIDSAYAGDRHRQHVMAQAIVDEWTSIGWPEGSLSLRCHLSTDGETVLTYAEWSSDEAQRAYASRHLRSSTPRPSV</sequence>
<evidence type="ECO:0000313" key="1">
    <source>
        <dbReference type="EMBL" id="TDD20456.1"/>
    </source>
</evidence>
<protein>
    <recommendedName>
        <fullName evidence="3">ABM domain-containing protein</fullName>
    </recommendedName>
</protein>
<reference evidence="1 2" key="1">
    <citation type="submission" date="2019-03" db="EMBL/GenBank/DDBJ databases">
        <title>Draft genome sequences of novel Actinobacteria.</title>
        <authorList>
            <person name="Sahin N."/>
            <person name="Ay H."/>
            <person name="Saygin H."/>
        </authorList>
    </citation>
    <scope>NUCLEOTIDE SEQUENCE [LARGE SCALE GENOMIC DNA]</scope>
    <source>
        <strain evidence="1 2">KC712</strain>
    </source>
</reference>
<dbReference type="RefSeq" id="WP_132509637.1">
    <property type="nucleotide sequence ID" value="NZ_SMKP01000045.1"/>
</dbReference>
<dbReference type="Gene3D" id="3.30.70.100">
    <property type="match status" value="1"/>
</dbReference>
<comment type="caution">
    <text evidence="1">The sequence shown here is derived from an EMBL/GenBank/DDBJ whole genome shotgun (WGS) entry which is preliminary data.</text>
</comment>
<keyword evidence="2" id="KW-1185">Reference proteome</keyword>
<accession>A0A4R4WSB1</accession>
<dbReference type="OrthoDB" id="1493813at2"/>
<evidence type="ECO:0000313" key="2">
    <source>
        <dbReference type="Proteomes" id="UP000294543"/>
    </source>
</evidence>
<dbReference type="Proteomes" id="UP000294543">
    <property type="component" value="Unassembled WGS sequence"/>
</dbReference>